<proteinExistence type="predicted"/>
<reference evidence="5 6" key="1">
    <citation type="journal article" date="2019" name="Int. J. Syst. Evol. Microbiol.">
        <title>The Global Catalogue of Microorganisms (GCM) 10K type strain sequencing project: providing services to taxonomists for standard genome sequencing and annotation.</title>
        <authorList>
            <consortium name="The Broad Institute Genomics Platform"/>
            <consortium name="The Broad Institute Genome Sequencing Center for Infectious Disease"/>
            <person name="Wu L."/>
            <person name="Ma J."/>
        </authorList>
    </citation>
    <scope>NUCLEOTIDE SEQUENCE [LARGE SCALE GENOMIC DNA]</scope>
    <source>
        <strain evidence="5 6">JCM 14924</strain>
    </source>
</reference>
<dbReference type="PROSITE" id="PS00330">
    <property type="entry name" value="HEMOLYSIN_CALCIUM"/>
    <property type="match status" value="1"/>
</dbReference>
<dbReference type="PANTHER" id="PTHR38340">
    <property type="entry name" value="S-LAYER PROTEIN"/>
    <property type="match status" value="1"/>
</dbReference>
<sequence length="280" mass="28312">MSARPRRRALALAVCTAALAVPSALSGTASAAPAPATAEVNQYGWQLAYRAAPGQTNKVTVTASLTDDRTHLTYVIDDAVAITAGRGCAHPSGADRTKVSCTVTAEESQDPYAALTMDLGDRGDTVSYANRTDQVYYFARIDLGPGNDRLTGTGRLDGSDVSGGAGDDSLTVGKAALAFGDDGDDTINANGDLIIAKGGKGADVLRGGAGGQDLAGDDGADTLSGGTGADTLYGGKGHDVLHGNSGDDRLWGNSGNDRLYGGPGRDTLSGGPGRNVVHQD</sequence>
<evidence type="ECO:0000256" key="1">
    <source>
        <dbReference type="ARBA" id="ARBA00004613"/>
    </source>
</evidence>
<keyword evidence="4" id="KW-0732">Signal</keyword>
<comment type="caution">
    <text evidence="5">The sequence shown here is derived from an EMBL/GenBank/DDBJ whole genome shotgun (WGS) entry which is preliminary data.</text>
</comment>
<feature type="chain" id="PRO_5045075531" description="Calcium-binding protein" evidence="4">
    <location>
        <begin position="32"/>
        <end position="280"/>
    </location>
</feature>
<feature type="region of interest" description="Disordered" evidence="3">
    <location>
        <begin position="244"/>
        <end position="280"/>
    </location>
</feature>
<dbReference type="Gene3D" id="2.150.10.10">
    <property type="entry name" value="Serralysin-like metalloprotease, C-terminal"/>
    <property type="match status" value="2"/>
</dbReference>
<dbReference type="PRINTS" id="PR00313">
    <property type="entry name" value="CABNDNGRPT"/>
</dbReference>
<feature type="signal peptide" evidence="4">
    <location>
        <begin position="1"/>
        <end position="31"/>
    </location>
</feature>
<dbReference type="InterPro" id="IPR001343">
    <property type="entry name" value="Hemolysn_Ca-bd"/>
</dbReference>
<evidence type="ECO:0008006" key="7">
    <source>
        <dbReference type="Google" id="ProtNLM"/>
    </source>
</evidence>
<dbReference type="Proteomes" id="UP001501391">
    <property type="component" value="Unassembled WGS sequence"/>
</dbReference>
<dbReference type="PANTHER" id="PTHR38340:SF1">
    <property type="entry name" value="S-LAYER PROTEIN"/>
    <property type="match status" value="1"/>
</dbReference>
<dbReference type="SUPFAM" id="SSF51120">
    <property type="entry name" value="beta-Roll"/>
    <property type="match status" value="1"/>
</dbReference>
<accession>A0ABN3BAD9</accession>
<keyword evidence="6" id="KW-1185">Reference proteome</keyword>
<comment type="subcellular location">
    <subcellularLocation>
        <location evidence="1">Secreted</location>
    </subcellularLocation>
</comment>
<dbReference type="EMBL" id="BAAAOQ010000002">
    <property type="protein sequence ID" value="GAA2191732.1"/>
    <property type="molecule type" value="Genomic_DNA"/>
</dbReference>
<organism evidence="5 6">
    <name type="scientific">Streptomyces bangladeshensis</name>
    <dbReference type="NCBI Taxonomy" id="295352"/>
    <lineage>
        <taxon>Bacteria</taxon>
        <taxon>Bacillati</taxon>
        <taxon>Actinomycetota</taxon>
        <taxon>Actinomycetes</taxon>
        <taxon>Kitasatosporales</taxon>
        <taxon>Streptomycetaceae</taxon>
        <taxon>Streptomyces</taxon>
    </lineage>
</organism>
<dbReference type="InterPro" id="IPR011049">
    <property type="entry name" value="Serralysin-like_metalloprot_C"/>
</dbReference>
<keyword evidence="2" id="KW-0964">Secreted</keyword>
<dbReference type="PROSITE" id="PS51318">
    <property type="entry name" value="TAT"/>
    <property type="match status" value="1"/>
</dbReference>
<dbReference type="InterPro" id="IPR050557">
    <property type="entry name" value="RTX_toxin/Mannuronan_C5-epim"/>
</dbReference>
<dbReference type="InterPro" id="IPR018511">
    <property type="entry name" value="Hemolysin-typ_Ca-bd_CS"/>
</dbReference>
<protein>
    <recommendedName>
        <fullName evidence="7">Calcium-binding protein</fullName>
    </recommendedName>
</protein>
<gene>
    <name evidence="5" type="ORF">GCM10009787_06230</name>
</gene>
<dbReference type="RefSeq" id="WP_346162001.1">
    <property type="nucleotide sequence ID" value="NZ_BAAAOQ010000002.1"/>
</dbReference>
<evidence type="ECO:0000313" key="6">
    <source>
        <dbReference type="Proteomes" id="UP001501391"/>
    </source>
</evidence>
<evidence type="ECO:0000256" key="2">
    <source>
        <dbReference type="ARBA" id="ARBA00022525"/>
    </source>
</evidence>
<evidence type="ECO:0000256" key="3">
    <source>
        <dbReference type="SAM" id="MobiDB-lite"/>
    </source>
</evidence>
<dbReference type="Pfam" id="PF00353">
    <property type="entry name" value="HemolysinCabind"/>
    <property type="match status" value="2"/>
</dbReference>
<evidence type="ECO:0000256" key="4">
    <source>
        <dbReference type="SAM" id="SignalP"/>
    </source>
</evidence>
<evidence type="ECO:0000313" key="5">
    <source>
        <dbReference type="EMBL" id="GAA2191732.1"/>
    </source>
</evidence>
<name>A0ABN3BAD9_9ACTN</name>
<dbReference type="InterPro" id="IPR006311">
    <property type="entry name" value="TAT_signal"/>
</dbReference>